<dbReference type="GO" id="GO:0005886">
    <property type="term" value="C:plasma membrane"/>
    <property type="evidence" value="ECO:0007669"/>
    <property type="project" value="UniProtKB-SubCell"/>
</dbReference>
<keyword evidence="3 6" id="KW-0812">Transmembrane</keyword>
<dbReference type="PANTHER" id="PTHR43702">
    <property type="entry name" value="L-FUCOSE-PROTON SYMPORTER"/>
    <property type="match status" value="1"/>
</dbReference>
<dbReference type="SUPFAM" id="SSF103473">
    <property type="entry name" value="MFS general substrate transporter"/>
    <property type="match status" value="1"/>
</dbReference>
<dbReference type="InterPro" id="IPR050375">
    <property type="entry name" value="MFS_TsgA-like"/>
</dbReference>
<feature type="transmembrane region" description="Helical" evidence="6">
    <location>
        <begin position="101"/>
        <end position="122"/>
    </location>
</feature>
<feature type="transmembrane region" description="Helical" evidence="6">
    <location>
        <begin position="7"/>
        <end position="33"/>
    </location>
</feature>
<gene>
    <name evidence="8" type="ORF">GTGU_03642</name>
</gene>
<feature type="transmembrane region" description="Helical" evidence="6">
    <location>
        <begin position="334"/>
        <end position="353"/>
    </location>
</feature>
<reference evidence="9" key="1">
    <citation type="submission" date="2014-05" db="EMBL/GenBank/DDBJ databases">
        <title>ATOL: Assembling a taxonomically balanced genome-scale reconstruction of the evolutionary history of the Enterobacteriaceae.</title>
        <authorList>
            <person name="Plunkett G. III"/>
            <person name="Neeno-Eckwall E.C."/>
            <person name="Glasner J.D."/>
            <person name="Perna N.T."/>
        </authorList>
    </citation>
    <scope>NUCLEOTIDE SEQUENCE [LARGE SCALE GENOMIC DNA]</scope>
    <source>
        <strain evidence="9">ATCC 49490</strain>
    </source>
</reference>
<feature type="domain" description="Major facilitator superfamily (MFS) profile" evidence="7">
    <location>
        <begin position="4"/>
        <end position="389"/>
    </location>
</feature>
<dbReference type="OrthoDB" id="9795150at2"/>
<evidence type="ECO:0000256" key="3">
    <source>
        <dbReference type="ARBA" id="ARBA00022692"/>
    </source>
</evidence>
<evidence type="ECO:0000256" key="2">
    <source>
        <dbReference type="ARBA" id="ARBA00022475"/>
    </source>
</evidence>
<feature type="transmembrane region" description="Helical" evidence="6">
    <location>
        <begin position="75"/>
        <end position="95"/>
    </location>
</feature>
<feature type="transmembrane region" description="Helical" evidence="6">
    <location>
        <begin position="359"/>
        <end position="379"/>
    </location>
</feature>
<dbReference type="eggNOG" id="COG0738">
    <property type="taxonomic scope" value="Bacteria"/>
</dbReference>
<dbReference type="InterPro" id="IPR020846">
    <property type="entry name" value="MFS_dom"/>
</dbReference>
<evidence type="ECO:0000313" key="8">
    <source>
        <dbReference type="EMBL" id="KFC00985.1"/>
    </source>
</evidence>
<dbReference type="PROSITE" id="PS50850">
    <property type="entry name" value="MFS"/>
    <property type="match status" value="1"/>
</dbReference>
<feature type="transmembrane region" description="Helical" evidence="6">
    <location>
        <begin position="213"/>
        <end position="237"/>
    </location>
</feature>
<comment type="caution">
    <text evidence="8">The sequence shown here is derived from an EMBL/GenBank/DDBJ whole genome shotgun (WGS) entry which is preliminary data.</text>
</comment>
<dbReference type="PANTHER" id="PTHR43702:SF3">
    <property type="entry name" value="PROTEIN TSGA"/>
    <property type="match status" value="1"/>
</dbReference>
<protein>
    <submittedName>
        <fullName evidence="8">GGP family predicted mannose transporter</fullName>
    </submittedName>
</protein>
<dbReference type="Proteomes" id="UP000028630">
    <property type="component" value="Unassembled WGS sequence"/>
</dbReference>
<dbReference type="GO" id="GO:0022857">
    <property type="term" value="F:transmembrane transporter activity"/>
    <property type="evidence" value="ECO:0007669"/>
    <property type="project" value="InterPro"/>
</dbReference>
<keyword evidence="2" id="KW-1003">Cell membrane</keyword>
<dbReference type="Pfam" id="PF07690">
    <property type="entry name" value="MFS_1"/>
    <property type="match status" value="1"/>
</dbReference>
<organism evidence="8 9">
    <name type="scientific">Trabulsiella guamensis ATCC 49490</name>
    <dbReference type="NCBI Taxonomy" id="1005994"/>
    <lineage>
        <taxon>Bacteria</taxon>
        <taxon>Pseudomonadati</taxon>
        <taxon>Pseudomonadota</taxon>
        <taxon>Gammaproteobacteria</taxon>
        <taxon>Enterobacterales</taxon>
        <taxon>Enterobacteriaceae</taxon>
        <taxon>Trabulsiella</taxon>
    </lineage>
</organism>
<evidence type="ECO:0000259" key="7">
    <source>
        <dbReference type="PROSITE" id="PS50850"/>
    </source>
</evidence>
<feature type="transmembrane region" description="Helical" evidence="6">
    <location>
        <begin position="169"/>
        <end position="192"/>
    </location>
</feature>
<evidence type="ECO:0000313" key="9">
    <source>
        <dbReference type="Proteomes" id="UP000028630"/>
    </source>
</evidence>
<accession>A0A084ZU40</accession>
<name>A0A084ZU40_9ENTR</name>
<feature type="transmembrane region" description="Helical" evidence="6">
    <location>
        <begin position="249"/>
        <end position="267"/>
    </location>
</feature>
<dbReference type="EMBL" id="JMTB01000106">
    <property type="protein sequence ID" value="KFC00985.1"/>
    <property type="molecule type" value="Genomic_DNA"/>
</dbReference>
<evidence type="ECO:0000256" key="1">
    <source>
        <dbReference type="ARBA" id="ARBA00004429"/>
    </source>
</evidence>
<dbReference type="Gene3D" id="1.20.1250.20">
    <property type="entry name" value="MFS general substrate transporter like domains"/>
    <property type="match status" value="2"/>
</dbReference>
<dbReference type="AlphaFoldDB" id="A0A084ZU40"/>
<proteinExistence type="predicted"/>
<keyword evidence="9" id="KW-1185">Reference proteome</keyword>
<dbReference type="InterPro" id="IPR011701">
    <property type="entry name" value="MFS"/>
</dbReference>
<feature type="transmembrane region" description="Helical" evidence="6">
    <location>
        <begin position="134"/>
        <end position="157"/>
    </location>
</feature>
<sequence length="399" mass="43104">MKRNLSLLAMVFFLWGNITAINSTIILFFYHYFQISWQQAMLITVLFYIAPFISCLPCSVLIAHWGYRRVLQFSLLLSTAGCLLLAAAISMNTFYGSLPGMFIVATGVAAMQVVANPYLSLLSPADRRVSNLSLASAVNSLGTTLAPVFLALLLKLYPADPYLHQEPVSGLWFMLALASIALLIGSIIIRLPDVPRPPLAALRFSSLRQQPQPLLSIAAIFIYVGVEVAIATSLVQYLTLSAGWSPETAMSLVSLYWGGALVGRLLFGLFASNAHNATVFRTATLLGVLLVALATGLNNAAGGWLLLLTGLGNSVMYPIIFGHTLSQYPQQANLLAAAMVMAGIGGAIIPWLQAVIIDYVSLHLSFLLPMALYALLAVWGRIAFAKEKNGVTPDRYPLP</sequence>
<feature type="transmembrane region" description="Helical" evidence="6">
    <location>
        <begin position="279"/>
        <end position="297"/>
    </location>
</feature>
<evidence type="ECO:0000256" key="5">
    <source>
        <dbReference type="ARBA" id="ARBA00023136"/>
    </source>
</evidence>
<evidence type="ECO:0000256" key="6">
    <source>
        <dbReference type="SAM" id="Phobius"/>
    </source>
</evidence>
<keyword evidence="5 6" id="KW-0472">Membrane</keyword>
<dbReference type="InterPro" id="IPR036259">
    <property type="entry name" value="MFS_trans_sf"/>
</dbReference>
<feature type="transmembrane region" description="Helical" evidence="6">
    <location>
        <begin position="39"/>
        <end position="63"/>
    </location>
</feature>
<keyword evidence="4 6" id="KW-1133">Transmembrane helix</keyword>
<evidence type="ECO:0000256" key="4">
    <source>
        <dbReference type="ARBA" id="ARBA00022989"/>
    </source>
</evidence>
<comment type="subcellular location">
    <subcellularLocation>
        <location evidence="1">Cell inner membrane</location>
        <topology evidence="1">Multi-pass membrane protein</topology>
    </subcellularLocation>
</comment>